<dbReference type="SUPFAM" id="SSF51261">
    <property type="entry name" value="Duplicated hybrid motif"/>
    <property type="match status" value="1"/>
</dbReference>
<evidence type="ECO:0000259" key="3">
    <source>
        <dbReference type="Pfam" id="PF01551"/>
    </source>
</evidence>
<dbReference type="Gene3D" id="2.70.70.10">
    <property type="entry name" value="Glucose Permease (Domain IIA)"/>
    <property type="match status" value="1"/>
</dbReference>
<dbReference type="EMBL" id="CP002207">
    <property type="protein sequence ID" value="ADP34158.1"/>
    <property type="molecule type" value="Genomic_DNA"/>
</dbReference>
<evidence type="ECO:0000313" key="5">
    <source>
        <dbReference type="Proteomes" id="UP000006867"/>
    </source>
</evidence>
<feature type="domain" description="M23ase beta-sheet core" evidence="3">
    <location>
        <begin position="119"/>
        <end position="216"/>
    </location>
</feature>
<evidence type="ECO:0000256" key="1">
    <source>
        <dbReference type="SAM" id="MobiDB-lite"/>
    </source>
</evidence>
<evidence type="ECO:0000313" key="4">
    <source>
        <dbReference type="EMBL" id="ADP34158.1"/>
    </source>
</evidence>
<dbReference type="Pfam" id="PF01551">
    <property type="entry name" value="Peptidase_M23"/>
    <property type="match status" value="1"/>
</dbReference>
<keyword evidence="5" id="KW-1185">Reference proteome</keyword>
<feature type="compositionally biased region" description="Basic and acidic residues" evidence="1">
    <location>
        <begin position="243"/>
        <end position="283"/>
    </location>
</feature>
<reference evidence="4 5" key="1">
    <citation type="journal article" date="2011" name="Front. Microbiol.">
        <title>Genomic signatures of strain selection and enhancement in Bacillus atrophaeus var. globigii, a historical biowarfare simulant.</title>
        <authorList>
            <person name="Gibbons H.S."/>
            <person name="Broomall S.M."/>
            <person name="McNew L.A."/>
            <person name="Daligault H."/>
            <person name="Chapman C."/>
            <person name="Bruce D."/>
            <person name="Karavis M."/>
            <person name="Krepps M."/>
            <person name="McGregor P.A."/>
            <person name="Hong C."/>
            <person name="Park K.H."/>
            <person name="Akmal A."/>
            <person name="Feldman A."/>
            <person name="Lin J.S."/>
            <person name="Chang W.E."/>
            <person name="Higgs B.W."/>
            <person name="Demirev P."/>
            <person name="Lindquist J."/>
            <person name="Liem A."/>
            <person name="Fochler E."/>
            <person name="Read T.D."/>
            <person name="Tapia R."/>
            <person name="Johnson S."/>
            <person name="Bishop-Lilly K.A."/>
            <person name="Detter C."/>
            <person name="Han C."/>
            <person name="Sozhamannan S."/>
            <person name="Rosenzweig C.N."/>
            <person name="Skowronski E.W."/>
        </authorList>
    </citation>
    <scope>NUCLEOTIDE SEQUENCE [LARGE SCALE GENOMIC DNA]</scope>
    <source>
        <strain evidence="4 5">1942</strain>
    </source>
</reference>
<dbReference type="PANTHER" id="PTHR21666:SF291">
    <property type="entry name" value="STAGE II SPORULATION PROTEIN Q"/>
    <property type="match status" value="1"/>
</dbReference>
<dbReference type="PANTHER" id="PTHR21666">
    <property type="entry name" value="PEPTIDASE-RELATED"/>
    <property type="match status" value="1"/>
</dbReference>
<proteinExistence type="predicted"/>
<name>A0ABN3ZGV1_BACA1</name>
<protein>
    <submittedName>
        <fullName evidence="4">Forespore protein required for alternative engulfment</fullName>
    </submittedName>
</protein>
<dbReference type="Proteomes" id="UP000006867">
    <property type="component" value="Chromosome"/>
</dbReference>
<dbReference type="RefSeq" id="WP_003326594.1">
    <property type="nucleotide sequence ID" value="NC_014639.1"/>
</dbReference>
<keyword evidence="2" id="KW-1133">Transmembrane helix</keyword>
<feature type="transmembrane region" description="Helical" evidence="2">
    <location>
        <begin position="21"/>
        <end position="42"/>
    </location>
</feature>
<keyword evidence="2" id="KW-0812">Transmembrane</keyword>
<dbReference type="InterPro" id="IPR050570">
    <property type="entry name" value="Cell_wall_metabolism_enzyme"/>
</dbReference>
<gene>
    <name evidence="4" type="ordered locus">BATR1942_16195</name>
</gene>
<dbReference type="InterPro" id="IPR016047">
    <property type="entry name" value="M23ase_b-sheet_dom"/>
</dbReference>
<accession>A0ABN3ZGV1</accession>
<organism evidence="4 5">
    <name type="scientific">Bacillus atrophaeus (strain 1942)</name>
    <dbReference type="NCBI Taxonomy" id="720555"/>
    <lineage>
        <taxon>Bacteria</taxon>
        <taxon>Bacillati</taxon>
        <taxon>Bacillota</taxon>
        <taxon>Bacilli</taxon>
        <taxon>Bacillales</taxon>
        <taxon>Bacillaceae</taxon>
        <taxon>Bacillus</taxon>
    </lineage>
</organism>
<evidence type="ECO:0000256" key="2">
    <source>
        <dbReference type="SAM" id="Phobius"/>
    </source>
</evidence>
<dbReference type="CDD" id="cd12797">
    <property type="entry name" value="M23_peptidase"/>
    <property type="match status" value="1"/>
</dbReference>
<sequence length="295" mass="32239">MREEEKKTSQVKKLQQFFRKRWVFPAIYLVSAAVILTAVLWYQSVSNDVKDNLADNGGNSAYDNNKDDAVEVGKPMENVAMPVVDSENVSVVKKFYETDAAKEEKEAALVNYNNTYSLSKGIDLAEKDGKAFDVSASLSGTVVKAAKDPVLGHVVEIEHADGLSTVYQSLSEVGVEQGDKVKQNQVIGKSGENLYSEKSGNHVHFEIRKDGVAMNPLNFMDKPVSSIEKAAAEETEESIQQSSEKKNDSSTEEKTEEKSGEQTDDSTEKSGDKPDGSSDKSGSKESSTTEDTEQS</sequence>
<dbReference type="InterPro" id="IPR011055">
    <property type="entry name" value="Dup_hybrid_motif"/>
</dbReference>
<keyword evidence="2" id="KW-0472">Membrane</keyword>
<feature type="region of interest" description="Disordered" evidence="1">
    <location>
        <begin position="229"/>
        <end position="295"/>
    </location>
</feature>